<accession>A0A336K9G2</accession>
<dbReference type="VEuPathDB" id="VectorBase:CSON004720"/>
<gene>
    <name evidence="2" type="primary">CSON004720</name>
</gene>
<reference evidence="3" key="2">
    <citation type="submission" date="2018-07" db="EMBL/GenBank/DDBJ databases">
        <authorList>
            <person name="Quirk P.G."/>
            <person name="Krulwich T.A."/>
        </authorList>
    </citation>
    <scope>NUCLEOTIDE SEQUENCE</scope>
</reference>
<dbReference type="EMBL" id="UFQT01000196">
    <property type="protein sequence ID" value="SSX21511.1"/>
    <property type="molecule type" value="Genomic_DNA"/>
</dbReference>
<organism evidence="2">
    <name type="scientific">Culicoides sonorensis</name>
    <name type="common">Biting midge</name>
    <dbReference type="NCBI Taxonomy" id="179676"/>
    <lineage>
        <taxon>Eukaryota</taxon>
        <taxon>Metazoa</taxon>
        <taxon>Ecdysozoa</taxon>
        <taxon>Arthropoda</taxon>
        <taxon>Hexapoda</taxon>
        <taxon>Insecta</taxon>
        <taxon>Pterygota</taxon>
        <taxon>Neoptera</taxon>
        <taxon>Endopterygota</taxon>
        <taxon>Diptera</taxon>
        <taxon>Nematocera</taxon>
        <taxon>Chironomoidea</taxon>
        <taxon>Ceratopogonidae</taxon>
        <taxon>Ceratopogoninae</taxon>
        <taxon>Culicoides</taxon>
        <taxon>Monoculicoides</taxon>
    </lineage>
</organism>
<keyword evidence="1" id="KW-0472">Membrane</keyword>
<reference evidence="2" key="1">
    <citation type="submission" date="2018-04" db="EMBL/GenBank/DDBJ databases">
        <authorList>
            <person name="Go L.Y."/>
            <person name="Mitchell J.A."/>
        </authorList>
    </citation>
    <scope>NUCLEOTIDE SEQUENCE</scope>
    <source>
        <tissue evidence="2">Whole organism</tissue>
    </source>
</reference>
<evidence type="ECO:0000313" key="2">
    <source>
        <dbReference type="EMBL" id="SSX01131.1"/>
    </source>
</evidence>
<evidence type="ECO:0000256" key="1">
    <source>
        <dbReference type="SAM" id="Phobius"/>
    </source>
</evidence>
<name>A0A336K9G2_CULSO</name>
<protein>
    <submittedName>
        <fullName evidence="2">CSON004720 protein</fullName>
    </submittedName>
</protein>
<proteinExistence type="predicted"/>
<evidence type="ECO:0000313" key="3">
    <source>
        <dbReference type="EMBL" id="SSX21511.1"/>
    </source>
</evidence>
<keyword evidence="1" id="KW-1133">Transmembrane helix</keyword>
<dbReference type="EMBL" id="UFQS01000196">
    <property type="protein sequence ID" value="SSX01131.1"/>
    <property type="molecule type" value="Genomic_DNA"/>
</dbReference>
<keyword evidence="1" id="KW-0812">Transmembrane</keyword>
<dbReference type="AlphaFoldDB" id="A0A336K9G2"/>
<feature type="transmembrane region" description="Helical" evidence="1">
    <location>
        <begin position="28"/>
        <end position="50"/>
    </location>
</feature>
<sequence>MTQVAVQKSDGLDLDAILNELGFSRYQLLNFFLICLPIMFNAYFTLSYIFTAGVPNHSKISTFIIVIFVLKQIN</sequence>